<dbReference type="PANTHER" id="PTHR43042">
    <property type="entry name" value="SAM-DEPENDENT METHYLTRANSFERASE"/>
    <property type="match status" value="1"/>
</dbReference>
<dbReference type="Pfam" id="PF03602">
    <property type="entry name" value="Cons_hypoth95"/>
    <property type="match status" value="1"/>
</dbReference>
<dbReference type="Gene3D" id="2.60.40.1180">
    <property type="entry name" value="Golgi alpha-mannosidase II"/>
    <property type="match status" value="1"/>
</dbReference>
<proteinExistence type="predicted"/>
<name>A0A1S2VKQ2_9BACT</name>
<dbReference type="InterPro" id="IPR029063">
    <property type="entry name" value="SAM-dependent_MTases_sf"/>
</dbReference>
<dbReference type="OrthoDB" id="9805492at2"/>
<dbReference type="GO" id="GO:0032259">
    <property type="term" value="P:methylation"/>
    <property type="evidence" value="ECO:0007669"/>
    <property type="project" value="UniProtKB-KW"/>
</dbReference>
<gene>
    <name evidence="1" type="ORF">BLX24_10225</name>
</gene>
<protein>
    <submittedName>
        <fullName evidence="1">Oxidoreductase</fullName>
    </submittedName>
</protein>
<keyword evidence="2" id="KW-1185">Reference proteome</keyword>
<dbReference type="PANTHER" id="PTHR43042:SF2">
    <property type="entry name" value="SAM-DEPENDENT METHYLTRANSFERASE"/>
    <property type="match status" value="1"/>
</dbReference>
<organism evidence="1 2">
    <name type="scientific">Arsenicibacter rosenii</name>
    <dbReference type="NCBI Taxonomy" id="1750698"/>
    <lineage>
        <taxon>Bacteria</taxon>
        <taxon>Pseudomonadati</taxon>
        <taxon>Bacteroidota</taxon>
        <taxon>Cytophagia</taxon>
        <taxon>Cytophagales</taxon>
        <taxon>Spirosomataceae</taxon>
        <taxon>Arsenicibacter</taxon>
    </lineage>
</organism>
<dbReference type="RefSeq" id="WP_071503030.1">
    <property type="nucleotide sequence ID" value="NZ_MORL01000004.1"/>
</dbReference>
<dbReference type="CDD" id="cd02440">
    <property type="entry name" value="AdoMet_MTases"/>
    <property type="match status" value="1"/>
</dbReference>
<accession>A0A1S2VKQ2</accession>
<sequence length="296" mass="34321">MQLLTPAPWPDYELLDSGNFEKLERFGRYTLARPEPQAIWDKSLSEQEWKRLADASFRRDKQSPERGDWTISPGMQVPWMINFRQQGLDLRFKLALTTFKHVGIFPEQATNWTFIHDRIQALRQQGVERPKVLNLFAYTGAASLAARQAGSDVTHVDAVKQVISWSRENMENSQLENIRWIVEDALKFARREARRGNTYHGIILDPPAYGRGPEGEKWVLEEHLNTLLQSCAELLDKTNFFFIINLYSLGFSALILDNLIQQHFGNQPKAEWGELFLNDSHKKRLPLGVFYRFSSI</sequence>
<comment type="caution">
    <text evidence="1">The sequence shown here is derived from an EMBL/GenBank/DDBJ whole genome shotgun (WGS) entry which is preliminary data.</text>
</comment>
<dbReference type="EMBL" id="MORL01000004">
    <property type="protein sequence ID" value="OIN59347.1"/>
    <property type="molecule type" value="Genomic_DNA"/>
</dbReference>
<dbReference type="Proteomes" id="UP000181790">
    <property type="component" value="Unassembled WGS sequence"/>
</dbReference>
<dbReference type="AlphaFoldDB" id="A0A1S2VKQ2"/>
<evidence type="ECO:0000313" key="2">
    <source>
        <dbReference type="Proteomes" id="UP000181790"/>
    </source>
</evidence>
<dbReference type="GO" id="GO:0008168">
    <property type="term" value="F:methyltransferase activity"/>
    <property type="evidence" value="ECO:0007669"/>
    <property type="project" value="UniProtKB-KW"/>
</dbReference>
<evidence type="ECO:0000313" key="1">
    <source>
        <dbReference type="EMBL" id="OIN59347.1"/>
    </source>
</evidence>
<reference evidence="1 2" key="1">
    <citation type="submission" date="2016-10" db="EMBL/GenBank/DDBJ databases">
        <title>Arsenicibacter rosenii gen. nov., sp. nov., an efficient arsenic-methylating bacterium isolated from an arsenic-contaminated paddy soil.</title>
        <authorList>
            <person name="Huang K."/>
        </authorList>
    </citation>
    <scope>NUCLEOTIDE SEQUENCE [LARGE SCALE GENOMIC DNA]</scope>
    <source>
        <strain evidence="1 2">SM-1</strain>
    </source>
</reference>
<dbReference type="Gene3D" id="3.40.50.150">
    <property type="entry name" value="Vaccinia Virus protein VP39"/>
    <property type="match status" value="1"/>
</dbReference>
<dbReference type="InterPro" id="IPR013780">
    <property type="entry name" value="Glyco_hydro_b"/>
</dbReference>
<dbReference type="SUPFAM" id="SSF53335">
    <property type="entry name" value="S-adenosyl-L-methionine-dependent methyltransferases"/>
    <property type="match status" value="1"/>
</dbReference>